<sequence>MDFIQCMSITPMDGNNPHLRTPQKMSSLVKFARSPMATFFRLNCTSSNGLPGAGDVKKESSSHHDWFVPRKPGRRPEGARDECGVYSARPG</sequence>
<feature type="region of interest" description="Disordered" evidence="1">
    <location>
        <begin position="51"/>
        <end position="91"/>
    </location>
</feature>
<feature type="compositionally biased region" description="Basic and acidic residues" evidence="1">
    <location>
        <begin position="55"/>
        <end position="83"/>
    </location>
</feature>
<evidence type="ECO:0000256" key="1">
    <source>
        <dbReference type="SAM" id="MobiDB-lite"/>
    </source>
</evidence>
<protein>
    <submittedName>
        <fullName evidence="3">Uncharacterized protein</fullName>
    </submittedName>
</protein>
<evidence type="ECO:0000313" key="3">
    <source>
        <dbReference type="WBParaSite" id="L893_g28291.t1"/>
    </source>
</evidence>
<evidence type="ECO:0000313" key="2">
    <source>
        <dbReference type="Proteomes" id="UP000095287"/>
    </source>
</evidence>
<proteinExistence type="predicted"/>
<dbReference type="AlphaFoldDB" id="A0A1I7ZND6"/>
<accession>A0A1I7ZND6</accession>
<name>A0A1I7ZND6_9BILA</name>
<reference evidence="3" key="1">
    <citation type="submission" date="2016-11" db="UniProtKB">
        <authorList>
            <consortium name="WormBaseParasite"/>
        </authorList>
    </citation>
    <scope>IDENTIFICATION</scope>
</reference>
<dbReference type="WBParaSite" id="L893_g28291.t1">
    <property type="protein sequence ID" value="L893_g28291.t1"/>
    <property type="gene ID" value="L893_g28291"/>
</dbReference>
<dbReference type="Proteomes" id="UP000095287">
    <property type="component" value="Unplaced"/>
</dbReference>
<organism evidence="2 3">
    <name type="scientific">Steinernema glaseri</name>
    <dbReference type="NCBI Taxonomy" id="37863"/>
    <lineage>
        <taxon>Eukaryota</taxon>
        <taxon>Metazoa</taxon>
        <taxon>Ecdysozoa</taxon>
        <taxon>Nematoda</taxon>
        <taxon>Chromadorea</taxon>
        <taxon>Rhabditida</taxon>
        <taxon>Tylenchina</taxon>
        <taxon>Panagrolaimomorpha</taxon>
        <taxon>Strongyloidoidea</taxon>
        <taxon>Steinernematidae</taxon>
        <taxon>Steinernema</taxon>
    </lineage>
</organism>
<keyword evidence="2" id="KW-1185">Reference proteome</keyword>